<feature type="compositionally biased region" description="Basic and acidic residues" evidence="1">
    <location>
        <begin position="139"/>
        <end position="154"/>
    </location>
</feature>
<organism evidence="2 3">
    <name type="scientific">Xanthomonas citri pv. citri</name>
    <dbReference type="NCBI Taxonomy" id="611301"/>
    <lineage>
        <taxon>Bacteria</taxon>
        <taxon>Pseudomonadati</taxon>
        <taxon>Pseudomonadota</taxon>
        <taxon>Gammaproteobacteria</taxon>
        <taxon>Lysobacterales</taxon>
        <taxon>Lysobacteraceae</taxon>
        <taxon>Xanthomonas</taxon>
    </lineage>
</organism>
<sequence length="154" mass="17172">MSSGQLGWGQSRQTVGLDPTAKDLTQGVAFCRKHEYCARTVFARVTVNRGLVQPDRYRSRFIVPLYQRLQLSLSSGFSDAAIYPSIVQELVNVRASERYREVVQRCQGLRLHHPGKRPGPVRALPCHPGHRLQVAAGRPEGHLRRRAGPEGHAG</sequence>
<dbReference type="AlphaFoldDB" id="A0A0U5BU05"/>
<dbReference type="Proteomes" id="UP000052230">
    <property type="component" value="Unassembled WGS sequence"/>
</dbReference>
<evidence type="ECO:0000313" key="3">
    <source>
        <dbReference type="Proteomes" id="UP000052230"/>
    </source>
</evidence>
<keyword evidence="3" id="KW-1185">Reference proteome</keyword>
<comment type="caution">
    <text evidence="2">The sequence shown here is derived from an EMBL/GenBank/DDBJ whole genome shotgun (WGS) entry which is preliminary data.</text>
</comment>
<proteinExistence type="predicted"/>
<accession>A0A0U5BU05</accession>
<evidence type="ECO:0000313" key="2">
    <source>
        <dbReference type="EMBL" id="CEG16769.1"/>
    </source>
</evidence>
<dbReference type="EMBL" id="CCXZ01000139">
    <property type="protein sequence ID" value="CEG16769.1"/>
    <property type="molecule type" value="Genomic_DNA"/>
</dbReference>
<gene>
    <name evidence="2" type="ORF">XAC3562_450192</name>
</gene>
<name>A0A0U5BU05_XANCI</name>
<protein>
    <submittedName>
        <fullName evidence="2">Uncharacterized protein</fullName>
    </submittedName>
</protein>
<feature type="region of interest" description="Disordered" evidence="1">
    <location>
        <begin position="135"/>
        <end position="154"/>
    </location>
</feature>
<reference evidence="2 3" key="1">
    <citation type="submission" date="2014-09" db="EMBL/GenBank/DDBJ databases">
        <authorList>
            <person name="Regsiter A."/>
        </authorList>
    </citation>
    <scope>NUCLEOTIDE SEQUENCE [LARGE SCALE GENOMIC DNA]</scope>
</reference>
<evidence type="ECO:0000256" key="1">
    <source>
        <dbReference type="SAM" id="MobiDB-lite"/>
    </source>
</evidence>